<name>A0A9Q0FH45_9ROSI</name>
<sequence>TKKHFKGLSDELLLEVARKGLEIEIYTPNHTNWSFKLEKIGRLQVIIKTGFHVDGKISCCSLYHSEVGPN</sequence>
<dbReference type="OrthoDB" id="841294at2759"/>
<evidence type="ECO:0000313" key="1">
    <source>
        <dbReference type="EMBL" id="KAJ4830600.1"/>
    </source>
</evidence>
<dbReference type="Proteomes" id="UP001141552">
    <property type="component" value="Unassembled WGS sequence"/>
</dbReference>
<proteinExistence type="predicted"/>
<protein>
    <submittedName>
        <fullName evidence="1">Uncharacterized protein</fullName>
    </submittedName>
</protein>
<organism evidence="1 3">
    <name type="scientific">Turnera subulata</name>
    <dbReference type="NCBI Taxonomy" id="218843"/>
    <lineage>
        <taxon>Eukaryota</taxon>
        <taxon>Viridiplantae</taxon>
        <taxon>Streptophyta</taxon>
        <taxon>Embryophyta</taxon>
        <taxon>Tracheophyta</taxon>
        <taxon>Spermatophyta</taxon>
        <taxon>Magnoliopsida</taxon>
        <taxon>eudicotyledons</taxon>
        <taxon>Gunneridae</taxon>
        <taxon>Pentapetalae</taxon>
        <taxon>rosids</taxon>
        <taxon>fabids</taxon>
        <taxon>Malpighiales</taxon>
        <taxon>Passifloraceae</taxon>
        <taxon>Turnera</taxon>
    </lineage>
</organism>
<feature type="non-terminal residue" evidence="1">
    <location>
        <position position="70"/>
    </location>
</feature>
<keyword evidence="3" id="KW-1185">Reference proteome</keyword>
<dbReference type="EMBL" id="JAKUCV010005594">
    <property type="protein sequence ID" value="KAJ4830600.1"/>
    <property type="molecule type" value="Genomic_DNA"/>
</dbReference>
<dbReference type="EMBL" id="JAKUCV010000225">
    <property type="protein sequence ID" value="KAJ4850764.1"/>
    <property type="molecule type" value="Genomic_DNA"/>
</dbReference>
<accession>A0A9Q0FH45</accession>
<gene>
    <name evidence="1" type="ORF">Tsubulata_028647</name>
    <name evidence="2" type="ORF">Tsubulata_050548</name>
</gene>
<dbReference type="AlphaFoldDB" id="A0A9Q0FH45"/>
<comment type="caution">
    <text evidence="1">The sequence shown here is derived from an EMBL/GenBank/DDBJ whole genome shotgun (WGS) entry which is preliminary data.</text>
</comment>
<feature type="non-terminal residue" evidence="1">
    <location>
        <position position="1"/>
    </location>
</feature>
<evidence type="ECO:0000313" key="3">
    <source>
        <dbReference type="Proteomes" id="UP001141552"/>
    </source>
</evidence>
<evidence type="ECO:0000313" key="2">
    <source>
        <dbReference type="EMBL" id="KAJ4850764.1"/>
    </source>
</evidence>
<reference evidence="1" key="1">
    <citation type="submission" date="2022-02" db="EMBL/GenBank/DDBJ databases">
        <authorList>
            <person name="Henning P.M."/>
            <person name="McCubbin A.G."/>
            <person name="Shore J.S."/>
        </authorList>
    </citation>
    <scope>NUCLEOTIDE SEQUENCE</scope>
    <source>
        <strain evidence="1">F60SS</strain>
        <tissue evidence="1">Leaves</tissue>
    </source>
</reference>
<reference evidence="1" key="2">
    <citation type="journal article" date="2023" name="Plants (Basel)">
        <title>Annotation of the Turnera subulata (Passifloraceae) Draft Genome Reveals the S-Locus Evolved after the Divergence of Turneroideae from Passifloroideae in a Stepwise Manner.</title>
        <authorList>
            <person name="Henning P.M."/>
            <person name="Roalson E.H."/>
            <person name="Mir W."/>
            <person name="McCubbin A.G."/>
            <person name="Shore J.S."/>
        </authorList>
    </citation>
    <scope>NUCLEOTIDE SEQUENCE</scope>
    <source>
        <strain evidence="1">F60SS</strain>
    </source>
</reference>